<organism evidence="2 3">
    <name type="scientific">Pseudomonas abietaniphila</name>
    <dbReference type="NCBI Taxonomy" id="89065"/>
    <lineage>
        <taxon>Bacteria</taxon>
        <taxon>Pseudomonadati</taxon>
        <taxon>Pseudomonadota</taxon>
        <taxon>Gammaproteobacteria</taxon>
        <taxon>Pseudomonadales</taxon>
        <taxon>Pseudomonadaceae</taxon>
        <taxon>Pseudomonas</taxon>
    </lineage>
</organism>
<dbReference type="Proteomes" id="UP000182894">
    <property type="component" value="Unassembled WGS sequence"/>
</dbReference>
<dbReference type="OrthoDB" id="8587856at2"/>
<keyword evidence="3" id="KW-1185">Reference proteome</keyword>
<dbReference type="Gene3D" id="3.40.190.10">
    <property type="entry name" value="Periplasmic binding protein-like II"/>
    <property type="match status" value="2"/>
</dbReference>
<name>A0A1G7SAL0_9PSED</name>
<reference evidence="3" key="1">
    <citation type="submission" date="2016-10" db="EMBL/GenBank/DDBJ databases">
        <authorList>
            <person name="Varghese N."/>
            <person name="Submissions S."/>
        </authorList>
    </citation>
    <scope>NUCLEOTIDE SEQUENCE [LARGE SCALE GENOMIC DNA]</scope>
    <source>
        <strain evidence="3">ATCC 700689</strain>
    </source>
</reference>
<dbReference type="RefSeq" id="WP_083370578.1">
    <property type="nucleotide sequence ID" value="NZ_FNCO01000001.1"/>
</dbReference>
<dbReference type="STRING" id="89065.SAMN05216605_101400"/>
<dbReference type="AlphaFoldDB" id="A0A1G7SAL0"/>
<dbReference type="EMBL" id="FNCO01000001">
    <property type="protein sequence ID" value="SDG20085.1"/>
    <property type="molecule type" value="Genomic_DNA"/>
</dbReference>
<keyword evidence="1" id="KW-0732">Signal</keyword>
<accession>A0A1G7SAL0</accession>
<dbReference type="SUPFAM" id="SSF53850">
    <property type="entry name" value="Periplasmic binding protein-like II"/>
    <property type="match status" value="1"/>
</dbReference>
<dbReference type="PANTHER" id="PTHR38834:SF3">
    <property type="entry name" value="SOLUTE-BINDING PROTEIN FAMILY 3_N-TERMINAL DOMAIN-CONTAINING PROTEIN"/>
    <property type="match status" value="1"/>
</dbReference>
<evidence type="ECO:0000313" key="3">
    <source>
        <dbReference type="Proteomes" id="UP000182894"/>
    </source>
</evidence>
<feature type="signal peptide" evidence="1">
    <location>
        <begin position="1"/>
        <end position="29"/>
    </location>
</feature>
<sequence>MSNTPYSVKQGWGVFAATVLVLLCLQAQAETLQVVTEDSSYSELRDGKVVGVASEIVEKTLAKAGVTDYHMALYPWARAYDMARLEPNVLIYPIIRSAEREPLFKWVGELDQVTPMFYKLRERRDVVVKSLQDAKNYTVGVVRDDSRQEYLEGKGFNKMVVSSNNLDNLRKLLSGQVALVPLPEREAREQCEDLHIAYEDLESVYTIDELSKGLYVALSLKTPDDTVKRITAAFAHLKDDGTLAKVMAQ</sequence>
<evidence type="ECO:0000313" key="2">
    <source>
        <dbReference type="EMBL" id="SDG20085.1"/>
    </source>
</evidence>
<gene>
    <name evidence="2" type="ORF">SAMN05216605_101400</name>
</gene>
<dbReference type="PANTHER" id="PTHR38834">
    <property type="entry name" value="PERIPLASMIC SUBSTRATE BINDING PROTEIN FAMILY 3"/>
    <property type="match status" value="1"/>
</dbReference>
<feature type="chain" id="PRO_5010299733" evidence="1">
    <location>
        <begin position="30"/>
        <end position="249"/>
    </location>
</feature>
<evidence type="ECO:0000256" key="1">
    <source>
        <dbReference type="SAM" id="SignalP"/>
    </source>
</evidence>
<protein>
    <submittedName>
        <fullName evidence="2">Amino acid ABC transporter substrate-binding protein, PAAT family</fullName>
    </submittedName>
</protein>
<proteinExistence type="predicted"/>